<dbReference type="PANTHER" id="PTHR38455">
    <property type="entry name" value="HYPOTHETICAL CYTOSOLIC PROTEIN"/>
    <property type="match status" value="1"/>
</dbReference>
<dbReference type="PIRSF" id="PIRSF037263">
    <property type="entry name" value="DUF951_bac"/>
    <property type="match status" value="1"/>
</dbReference>
<organism evidence="1">
    <name type="scientific">marine sediment metagenome</name>
    <dbReference type="NCBI Taxonomy" id="412755"/>
    <lineage>
        <taxon>unclassified sequences</taxon>
        <taxon>metagenomes</taxon>
        <taxon>ecological metagenomes</taxon>
    </lineage>
</organism>
<reference evidence="1" key="1">
    <citation type="journal article" date="2014" name="Front. Microbiol.">
        <title>High frequency of phylogenetically diverse reductive dehalogenase-homologous genes in deep subseafloor sedimentary metagenomes.</title>
        <authorList>
            <person name="Kawai M."/>
            <person name="Futagami T."/>
            <person name="Toyoda A."/>
            <person name="Takaki Y."/>
            <person name="Nishi S."/>
            <person name="Hori S."/>
            <person name="Arai W."/>
            <person name="Tsubouchi T."/>
            <person name="Morono Y."/>
            <person name="Uchiyama I."/>
            <person name="Ito T."/>
            <person name="Fujiyama A."/>
            <person name="Inagaki F."/>
            <person name="Takami H."/>
        </authorList>
    </citation>
    <scope>NUCLEOTIDE SEQUENCE</scope>
    <source>
        <strain evidence="1">Expedition CK06-06</strain>
    </source>
</reference>
<accession>X1QVA7</accession>
<protein>
    <recommendedName>
        <fullName evidence="2">DUF951 domain-containing protein</fullName>
    </recommendedName>
</protein>
<dbReference type="InterPro" id="IPR009296">
    <property type="entry name" value="DUF951"/>
</dbReference>
<comment type="caution">
    <text evidence="1">The sequence shown here is derived from an EMBL/GenBank/DDBJ whole genome shotgun (WGS) entry which is preliminary data.</text>
</comment>
<dbReference type="EMBL" id="BARW01001205">
    <property type="protein sequence ID" value="GAI72472.1"/>
    <property type="molecule type" value="Genomic_DNA"/>
</dbReference>
<evidence type="ECO:0000313" key="1">
    <source>
        <dbReference type="EMBL" id="GAI72472.1"/>
    </source>
</evidence>
<name>X1QVA7_9ZZZZ</name>
<gene>
    <name evidence="1" type="ORF">S12H4_04056</name>
</gene>
<dbReference type="PANTHER" id="PTHR38455:SF1">
    <property type="entry name" value="DUF951 DOMAIN-CONTAINING PROTEIN"/>
    <property type="match status" value="1"/>
</dbReference>
<dbReference type="AlphaFoldDB" id="X1QVA7"/>
<dbReference type="Pfam" id="PF06107">
    <property type="entry name" value="DUF951"/>
    <property type="match status" value="1"/>
</dbReference>
<proteinExistence type="predicted"/>
<evidence type="ECO:0008006" key="2">
    <source>
        <dbReference type="Google" id="ProtNLM"/>
    </source>
</evidence>
<sequence length="61" mass="7132">MEIKLGDVVRLKKKHPCGSYEWQVVRLSADIGIECLKCGHRVFLKRSVFERRVKTFISRGQ</sequence>